<reference evidence="1" key="1">
    <citation type="journal article" date="2014" name="Front. Microbiol.">
        <title>High frequency of phylogenetically diverse reductive dehalogenase-homologous genes in deep subseafloor sedimentary metagenomes.</title>
        <authorList>
            <person name="Kawai M."/>
            <person name="Futagami T."/>
            <person name="Toyoda A."/>
            <person name="Takaki Y."/>
            <person name="Nishi S."/>
            <person name="Hori S."/>
            <person name="Arai W."/>
            <person name="Tsubouchi T."/>
            <person name="Morono Y."/>
            <person name="Uchiyama I."/>
            <person name="Ito T."/>
            <person name="Fujiyama A."/>
            <person name="Inagaki F."/>
            <person name="Takami H."/>
        </authorList>
    </citation>
    <scope>NUCLEOTIDE SEQUENCE</scope>
    <source>
        <strain evidence="1">Expedition CK06-06</strain>
    </source>
</reference>
<feature type="non-terminal residue" evidence="1">
    <location>
        <position position="1"/>
    </location>
</feature>
<name>X1PBC1_9ZZZZ</name>
<gene>
    <name evidence="1" type="ORF">S06H3_63004</name>
</gene>
<evidence type="ECO:0000313" key="1">
    <source>
        <dbReference type="EMBL" id="GAI53138.1"/>
    </source>
</evidence>
<dbReference type="AlphaFoldDB" id="X1PBC1"/>
<comment type="caution">
    <text evidence="1">The sequence shown here is derived from an EMBL/GenBank/DDBJ whole genome shotgun (WGS) entry which is preliminary data.</text>
</comment>
<sequence length="98" mass="11521">NLLAELLDVYLSWPNMEQAKQLINNRILDEDLGPDSRLIDKIESYLNNPPAGNDPNSLLEPLRQIEIPENRPKWAEQIRKWSERFIIKLPEPNTPEEY</sequence>
<dbReference type="EMBL" id="BARV01041695">
    <property type="protein sequence ID" value="GAI53138.1"/>
    <property type="molecule type" value="Genomic_DNA"/>
</dbReference>
<proteinExistence type="predicted"/>
<organism evidence="1">
    <name type="scientific">marine sediment metagenome</name>
    <dbReference type="NCBI Taxonomy" id="412755"/>
    <lineage>
        <taxon>unclassified sequences</taxon>
        <taxon>metagenomes</taxon>
        <taxon>ecological metagenomes</taxon>
    </lineage>
</organism>
<accession>X1PBC1</accession>
<protein>
    <submittedName>
        <fullName evidence="1">Uncharacterized protein</fullName>
    </submittedName>
</protein>